<dbReference type="InterPro" id="IPR036188">
    <property type="entry name" value="FAD/NAD-bd_sf"/>
</dbReference>
<feature type="domain" description="FAD-binding" evidence="4">
    <location>
        <begin position="29"/>
        <end position="75"/>
    </location>
</feature>
<keyword evidence="5" id="KW-0503">Monooxygenase</keyword>
<dbReference type="SUPFAM" id="SSF51905">
    <property type="entry name" value="FAD/NAD(P)-binding domain"/>
    <property type="match status" value="1"/>
</dbReference>
<evidence type="ECO:0000256" key="1">
    <source>
        <dbReference type="ARBA" id="ARBA00022630"/>
    </source>
</evidence>
<keyword evidence="2" id="KW-0274">FAD</keyword>
<dbReference type="EMBL" id="VXIT01000003">
    <property type="protein sequence ID" value="KAA6413706.1"/>
    <property type="molecule type" value="Genomic_DNA"/>
</dbReference>
<gene>
    <name evidence="5" type="ORF">FRX48_02067</name>
</gene>
<dbReference type="OrthoDB" id="269227at2759"/>
<sequence>MTLPLSSVVPIAQEVAKGNDSNTMASIVETDLLIVGTGPAGASLACFLASHGLKGIMIGSASGSAETPRAHIVNMAAQVMFSS</sequence>
<accession>A0A5M8PXB8</accession>
<dbReference type="Gene3D" id="3.50.50.60">
    <property type="entry name" value="FAD/NAD(P)-binding domain"/>
    <property type="match status" value="1"/>
</dbReference>
<comment type="caution">
    <text evidence="5">The sequence shown here is derived from an EMBL/GenBank/DDBJ whole genome shotgun (WGS) entry which is preliminary data.</text>
</comment>
<dbReference type="InterPro" id="IPR002938">
    <property type="entry name" value="FAD-bd"/>
</dbReference>
<dbReference type="GO" id="GO:0004497">
    <property type="term" value="F:monooxygenase activity"/>
    <property type="evidence" value="ECO:0007669"/>
    <property type="project" value="UniProtKB-KW"/>
</dbReference>
<evidence type="ECO:0000256" key="3">
    <source>
        <dbReference type="ARBA" id="ARBA00023002"/>
    </source>
</evidence>
<dbReference type="Proteomes" id="UP000324767">
    <property type="component" value="Unassembled WGS sequence"/>
</dbReference>
<evidence type="ECO:0000256" key="2">
    <source>
        <dbReference type="ARBA" id="ARBA00022827"/>
    </source>
</evidence>
<keyword evidence="3" id="KW-0560">Oxidoreductase</keyword>
<dbReference type="Pfam" id="PF01494">
    <property type="entry name" value="FAD_binding_3"/>
    <property type="match status" value="1"/>
</dbReference>
<dbReference type="GO" id="GO:0071949">
    <property type="term" value="F:FAD binding"/>
    <property type="evidence" value="ECO:0007669"/>
    <property type="project" value="InterPro"/>
</dbReference>
<proteinExistence type="predicted"/>
<reference evidence="5 6" key="1">
    <citation type="submission" date="2019-09" db="EMBL/GenBank/DDBJ databases">
        <title>The hologenome of the rock-dwelling lichen Lasallia pustulata.</title>
        <authorList>
            <person name="Greshake Tzovaras B."/>
            <person name="Segers F."/>
            <person name="Bicker A."/>
            <person name="Dal Grande F."/>
            <person name="Otte J."/>
            <person name="Hankeln T."/>
            <person name="Schmitt I."/>
            <person name="Ebersberger I."/>
        </authorList>
    </citation>
    <scope>NUCLEOTIDE SEQUENCE [LARGE SCALE GENOMIC DNA]</scope>
    <source>
        <strain evidence="5">A1-1</strain>
    </source>
</reference>
<evidence type="ECO:0000259" key="4">
    <source>
        <dbReference type="Pfam" id="PF01494"/>
    </source>
</evidence>
<organism evidence="5 6">
    <name type="scientific">Lasallia pustulata</name>
    <dbReference type="NCBI Taxonomy" id="136370"/>
    <lineage>
        <taxon>Eukaryota</taxon>
        <taxon>Fungi</taxon>
        <taxon>Dikarya</taxon>
        <taxon>Ascomycota</taxon>
        <taxon>Pezizomycotina</taxon>
        <taxon>Lecanoromycetes</taxon>
        <taxon>OSLEUM clade</taxon>
        <taxon>Umbilicariomycetidae</taxon>
        <taxon>Umbilicariales</taxon>
        <taxon>Umbilicariaceae</taxon>
        <taxon>Lasallia</taxon>
    </lineage>
</organism>
<keyword evidence="1" id="KW-0285">Flavoprotein</keyword>
<evidence type="ECO:0000313" key="5">
    <source>
        <dbReference type="EMBL" id="KAA6413706.1"/>
    </source>
</evidence>
<evidence type="ECO:0000313" key="6">
    <source>
        <dbReference type="Proteomes" id="UP000324767"/>
    </source>
</evidence>
<dbReference type="AlphaFoldDB" id="A0A5M8PXB8"/>
<protein>
    <submittedName>
        <fullName evidence="5">2,4-dichlorophenol 6-monooxygenase</fullName>
    </submittedName>
</protein>
<name>A0A5M8PXB8_9LECA</name>